<dbReference type="InterPro" id="IPR027417">
    <property type="entry name" value="P-loop_NTPase"/>
</dbReference>
<dbReference type="InterPro" id="IPR014001">
    <property type="entry name" value="Helicase_ATP-bd"/>
</dbReference>
<dbReference type="SMART" id="SM00490">
    <property type="entry name" value="HELICc"/>
    <property type="match status" value="1"/>
</dbReference>
<dbReference type="InterPro" id="IPR002464">
    <property type="entry name" value="DNA/RNA_helicase_DEAH_CS"/>
</dbReference>
<keyword evidence="4" id="KW-0347">Helicase</keyword>
<dbReference type="GO" id="GO:0005730">
    <property type="term" value="C:nucleolus"/>
    <property type="evidence" value="ECO:0007669"/>
    <property type="project" value="TreeGrafter"/>
</dbReference>
<gene>
    <name evidence="10" type="ORF">HERILL_LOCUS9203</name>
</gene>
<dbReference type="EMBL" id="LR899011">
    <property type="protein sequence ID" value="CAD7086427.1"/>
    <property type="molecule type" value="Genomic_DNA"/>
</dbReference>
<dbReference type="Pfam" id="PF00271">
    <property type="entry name" value="Helicase_C"/>
    <property type="match status" value="1"/>
</dbReference>
<dbReference type="Pfam" id="PF04408">
    <property type="entry name" value="WHD_HA2"/>
    <property type="match status" value="1"/>
</dbReference>
<dbReference type="InterPro" id="IPR011709">
    <property type="entry name" value="DEAD-box_helicase_OB_fold"/>
</dbReference>
<keyword evidence="2" id="KW-0547">Nucleotide-binding</keyword>
<dbReference type="GO" id="GO:0016787">
    <property type="term" value="F:hydrolase activity"/>
    <property type="evidence" value="ECO:0007669"/>
    <property type="project" value="UniProtKB-KW"/>
</dbReference>
<evidence type="ECO:0000256" key="7">
    <source>
        <dbReference type="SAM" id="MobiDB-lite"/>
    </source>
</evidence>
<dbReference type="GO" id="GO:0003724">
    <property type="term" value="F:RNA helicase activity"/>
    <property type="evidence" value="ECO:0007669"/>
    <property type="project" value="UniProtKB-EC"/>
</dbReference>
<dbReference type="SMART" id="SM00487">
    <property type="entry name" value="DEXDc"/>
    <property type="match status" value="1"/>
</dbReference>
<keyword evidence="11" id="KW-1185">Reference proteome</keyword>
<dbReference type="Pfam" id="PF21010">
    <property type="entry name" value="HA2_C"/>
    <property type="match status" value="1"/>
</dbReference>
<dbReference type="FunFam" id="3.40.50.300:FF:000750">
    <property type="entry name" value="Putative ATP-dependent RNA helicase DHX33"/>
    <property type="match status" value="1"/>
</dbReference>
<dbReference type="PANTHER" id="PTHR18934:SF118">
    <property type="entry name" value="ATP-DEPENDENT RNA HELICASE DHX33"/>
    <property type="match status" value="1"/>
</dbReference>
<feature type="domain" description="Helicase ATP-binding" evidence="8">
    <location>
        <begin position="96"/>
        <end position="264"/>
    </location>
</feature>
<accession>A0A7R8USZ1</accession>
<dbReference type="FunCoup" id="A0A7R8USZ1">
    <property type="interactions" value="462"/>
</dbReference>
<dbReference type="PANTHER" id="PTHR18934">
    <property type="entry name" value="ATP-DEPENDENT RNA HELICASE"/>
    <property type="match status" value="1"/>
</dbReference>
<dbReference type="Gene3D" id="1.20.120.1080">
    <property type="match status" value="1"/>
</dbReference>
<protein>
    <recommendedName>
        <fullName evidence="1">RNA helicase</fullName>
        <ecNumber evidence="1">3.6.4.13</ecNumber>
    </recommendedName>
</protein>
<evidence type="ECO:0000256" key="6">
    <source>
        <dbReference type="ARBA" id="ARBA00047984"/>
    </source>
</evidence>
<dbReference type="InterPro" id="IPR011545">
    <property type="entry name" value="DEAD/DEAH_box_helicase_dom"/>
</dbReference>
<dbReference type="PROSITE" id="PS00690">
    <property type="entry name" value="DEAH_ATP_HELICASE"/>
    <property type="match status" value="1"/>
</dbReference>
<sequence>MDSKYSLLSMSPAVSNGNGLANGFPAKRKDPGGSGNGTSEKSAKKNRISFNLTPKDAEKMNGQKNGESSQRGQWNSLSIQEQRQTLPAYQCRHRILQEIRRSDTLLIMGETGSGKTTQMPQFLYEAGYANRGMIAVTQPRRVAAITVAKRVSQEMGCTLGDTVGFTVRFEDCTSKATKIRFITDGCLLREAISDRLLKNYSVVLLDEVHERTINTDVLFGIVRDAQRQRKQTNMTPLKIIVTSATMDIDHFGKYFGVRGMYLEGRTYPVKVFHAKEPQSDYLHACLVTIFDIHRNAPANHDILVFLTGQEEIDAMVQQIRMIEKANNLNAPTLRVFPLYSQLPQNKQLECFIPSAPNSRKVILATNIAETSITIPGIRYVVDGGFVKRRVYDPQTGMESLKVVRISQAQSWQRCGRAGREADGCCYRTYTRSEMEGLRKMPTPEILRSNITSVVLQLLALGIDCKTFDFLDKPSATSIENAYQQLQQLGAIKSAKSPELTALGRRMALFPLDPRYSKLLLISPEYSCVDEILSIVALLSGENIFCTSAEKREQAALAHAKFESKYGDHLTILNVYKAFQKTEKFKLWCHDNFLNSRNLLYARDVRNQLQEICTKCGIQSTSCGTKYDSVRKCLIAGLFNNIAELQRDSFYLTLTSRQRAKIHPSSVLCGKSRWSYVIFTELVSTERNFLRAVTAIEPEWIGEVVPHYPHLSRIQCNNTNTT</sequence>
<dbReference type="InterPro" id="IPR001650">
    <property type="entry name" value="Helicase_C-like"/>
</dbReference>
<dbReference type="Pfam" id="PF00270">
    <property type="entry name" value="DEAD"/>
    <property type="match status" value="1"/>
</dbReference>
<dbReference type="OrthoDB" id="10253254at2759"/>
<dbReference type="Proteomes" id="UP000594454">
    <property type="component" value="Chromosome 3"/>
</dbReference>
<dbReference type="OMA" id="CHENFLH"/>
<feature type="domain" description="Helicase C-terminal" evidence="9">
    <location>
        <begin position="288"/>
        <end position="461"/>
    </location>
</feature>
<comment type="catalytic activity">
    <reaction evidence="6">
        <text>ATP + H2O = ADP + phosphate + H(+)</text>
        <dbReference type="Rhea" id="RHEA:13065"/>
        <dbReference type="ChEBI" id="CHEBI:15377"/>
        <dbReference type="ChEBI" id="CHEBI:15378"/>
        <dbReference type="ChEBI" id="CHEBI:30616"/>
        <dbReference type="ChEBI" id="CHEBI:43474"/>
        <dbReference type="ChEBI" id="CHEBI:456216"/>
        <dbReference type="EC" id="3.6.4.13"/>
    </reaction>
</comment>
<dbReference type="AlphaFoldDB" id="A0A7R8USZ1"/>
<dbReference type="EC" id="3.6.4.13" evidence="1"/>
<evidence type="ECO:0000256" key="3">
    <source>
        <dbReference type="ARBA" id="ARBA00022801"/>
    </source>
</evidence>
<dbReference type="InterPro" id="IPR048333">
    <property type="entry name" value="HA2_WH"/>
</dbReference>
<evidence type="ECO:0000256" key="1">
    <source>
        <dbReference type="ARBA" id="ARBA00012552"/>
    </source>
</evidence>
<dbReference type="SMART" id="SM00847">
    <property type="entry name" value="HA2"/>
    <property type="match status" value="1"/>
</dbReference>
<feature type="region of interest" description="Disordered" evidence="7">
    <location>
        <begin position="1"/>
        <end position="77"/>
    </location>
</feature>
<evidence type="ECO:0000313" key="10">
    <source>
        <dbReference type="EMBL" id="CAD7086427.1"/>
    </source>
</evidence>
<reference evidence="10 11" key="1">
    <citation type="submission" date="2020-11" db="EMBL/GenBank/DDBJ databases">
        <authorList>
            <person name="Wallbank WR R."/>
            <person name="Pardo Diaz C."/>
            <person name="Kozak K."/>
            <person name="Martin S."/>
            <person name="Jiggins C."/>
            <person name="Moest M."/>
            <person name="Warren A I."/>
            <person name="Generalovic N T."/>
            <person name="Byers J.R.P. K."/>
            <person name="Montejo-Kovacevich G."/>
            <person name="Yen C E."/>
        </authorList>
    </citation>
    <scope>NUCLEOTIDE SEQUENCE [LARGE SCALE GENOMIC DNA]</scope>
</reference>
<dbReference type="CDD" id="cd17978">
    <property type="entry name" value="DEXHc_DHX33"/>
    <property type="match status" value="1"/>
</dbReference>
<proteinExistence type="predicted"/>
<dbReference type="PROSITE" id="PS51192">
    <property type="entry name" value="HELICASE_ATP_BIND_1"/>
    <property type="match status" value="1"/>
</dbReference>
<evidence type="ECO:0000256" key="4">
    <source>
        <dbReference type="ARBA" id="ARBA00022806"/>
    </source>
</evidence>
<evidence type="ECO:0000259" key="9">
    <source>
        <dbReference type="PROSITE" id="PS51194"/>
    </source>
</evidence>
<dbReference type="Gene3D" id="3.40.50.300">
    <property type="entry name" value="P-loop containing nucleotide triphosphate hydrolases"/>
    <property type="match status" value="2"/>
</dbReference>
<evidence type="ECO:0000313" key="11">
    <source>
        <dbReference type="Proteomes" id="UP000594454"/>
    </source>
</evidence>
<feature type="compositionally biased region" description="Polar residues" evidence="7">
    <location>
        <begin position="62"/>
        <end position="77"/>
    </location>
</feature>
<dbReference type="FunFam" id="3.40.50.300:FF:000145">
    <property type="entry name" value="probable ATP-dependent RNA helicase DHX40"/>
    <property type="match status" value="1"/>
</dbReference>
<name>A0A7R8USZ1_HERIL</name>
<organism evidence="10 11">
    <name type="scientific">Hermetia illucens</name>
    <name type="common">Black soldier fly</name>
    <dbReference type="NCBI Taxonomy" id="343691"/>
    <lineage>
        <taxon>Eukaryota</taxon>
        <taxon>Metazoa</taxon>
        <taxon>Ecdysozoa</taxon>
        <taxon>Arthropoda</taxon>
        <taxon>Hexapoda</taxon>
        <taxon>Insecta</taxon>
        <taxon>Pterygota</taxon>
        <taxon>Neoptera</taxon>
        <taxon>Endopterygota</taxon>
        <taxon>Diptera</taxon>
        <taxon>Brachycera</taxon>
        <taxon>Stratiomyomorpha</taxon>
        <taxon>Stratiomyidae</taxon>
        <taxon>Hermetiinae</taxon>
        <taxon>Hermetia</taxon>
    </lineage>
</organism>
<evidence type="ECO:0000256" key="5">
    <source>
        <dbReference type="ARBA" id="ARBA00022840"/>
    </source>
</evidence>
<dbReference type="GO" id="GO:0003725">
    <property type="term" value="F:double-stranded RNA binding"/>
    <property type="evidence" value="ECO:0007669"/>
    <property type="project" value="TreeGrafter"/>
</dbReference>
<evidence type="ECO:0000256" key="2">
    <source>
        <dbReference type="ARBA" id="ARBA00022741"/>
    </source>
</evidence>
<dbReference type="InParanoid" id="A0A7R8USZ1"/>
<evidence type="ECO:0000259" key="8">
    <source>
        <dbReference type="PROSITE" id="PS51192"/>
    </source>
</evidence>
<dbReference type="CDD" id="cd18791">
    <property type="entry name" value="SF2_C_RHA"/>
    <property type="match status" value="1"/>
</dbReference>
<keyword evidence="3" id="KW-0378">Hydrolase</keyword>
<dbReference type="PROSITE" id="PS51194">
    <property type="entry name" value="HELICASE_CTER"/>
    <property type="match status" value="1"/>
</dbReference>
<keyword evidence="5" id="KW-0067">ATP-binding</keyword>
<dbReference type="Pfam" id="PF07717">
    <property type="entry name" value="OB_NTP_bind"/>
    <property type="match status" value="1"/>
</dbReference>
<dbReference type="InterPro" id="IPR007502">
    <property type="entry name" value="Helicase-assoc_dom"/>
</dbReference>
<dbReference type="SUPFAM" id="SSF52540">
    <property type="entry name" value="P-loop containing nucleoside triphosphate hydrolases"/>
    <property type="match status" value="1"/>
</dbReference>
<dbReference type="GO" id="GO:0005524">
    <property type="term" value="F:ATP binding"/>
    <property type="evidence" value="ECO:0007669"/>
    <property type="project" value="UniProtKB-KW"/>
</dbReference>
<feature type="compositionally biased region" description="Polar residues" evidence="7">
    <location>
        <begin position="1"/>
        <end position="19"/>
    </location>
</feature>
<dbReference type="GO" id="GO:0045943">
    <property type="term" value="P:positive regulation of transcription by RNA polymerase I"/>
    <property type="evidence" value="ECO:0007669"/>
    <property type="project" value="TreeGrafter"/>
</dbReference>